<dbReference type="InterPro" id="IPR013130">
    <property type="entry name" value="Fe3_Rdtase_TM_dom"/>
</dbReference>
<reference evidence="13 14" key="1">
    <citation type="submission" date="2024-09" db="EMBL/GenBank/DDBJ databases">
        <title>Itraconazole resistance in Madurella fahalii resulting from another homologue of gene encoding cytochrome P450 14-alpha sterol demethylase (CYP51).</title>
        <authorList>
            <person name="Yoshioka I."/>
            <person name="Fahal A.H."/>
            <person name="Kaneko S."/>
            <person name="Yaguchi T."/>
        </authorList>
    </citation>
    <scope>NUCLEOTIDE SEQUENCE [LARGE SCALE GENOMIC DNA]</scope>
    <source>
        <strain evidence="13 14">IFM 68171</strain>
    </source>
</reference>
<evidence type="ECO:0000256" key="4">
    <source>
        <dbReference type="ARBA" id="ARBA00022692"/>
    </source>
</evidence>
<keyword evidence="8" id="KW-0406">Ion transport</keyword>
<feature type="transmembrane region" description="Helical" evidence="11">
    <location>
        <begin position="50"/>
        <end position="70"/>
    </location>
</feature>
<evidence type="ECO:0000256" key="6">
    <source>
        <dbReference type="ARBA" id="ARBA00022989"/>
    </source>
</evidence>
<dbReference type="InterPro" id="IPR051410">
    <property type="entry name" value="Ferric/Cupric_Reductase"/>
</dbReference>
<feature type="transmembrane region" description="Helical" evidence="11">
    <location>
        <begin position="159"/>
        <end position="184"/>
    </location>
</feature>
<evidence type="ECO:0000256" key="1">
    <source>
        <dbReference type="ARBA" id="ARBA00004141"/>
    </source>
</evidence>
<dbReference type="InterPro" id="IPR017927">
    <property type="entry name" value="FAD-bd_FR_type"/>
</dbReference>
<dbReference type="InterPro" id="IPR039261">
    <property type="entry name" value="FNR_nucleotide-bd"/>
</dbReference>
<comment type="subcellular location">
    <subcellularLocation>
        <location evidence="1">Membrane</location>
        <topology evidence="1">Multi-pass membrane protein</topology>
    </subcellularLocation>
</comment>
<dbReference type="Proteomes" id="UP001628179">
    <property type="component" value="Unassembled WGS sequence"/>
</dbReference>
<feature type="transmembrane region" description="Helical" evidence="11">
    <location>
        <begin position="286"/>
        <end position="309"/>
    </location>
</feature>
<feature type="compositionally biased region" description="Basic and acidic residues" evidence="10">
    <location>
        <begin position="579"/>
        <end position="591"/>
    </location>
</feature>
<evidence type="ECO:0000256" key="9">
    <source>
        <dbReference type="ARBA" id="ARBA00023136"/>
    </source>
</evidence>
<dbReference type="Pfam" id="PF01794">
    <property type="entry name" value="Ferric_reduct"/>
    <property type="match status" value="1"/>
</dbReference>
<dbReference type="PROSITE" id="PS51384">
    <property type="entry name" value="FAD_FR"/>
    <property type="match status" value="1"/>
</dbReference>
<dbReference type="CDD" id="cd06186">
    <property type="entry name" value="NOX_Duox_like_FAD_NADP"/>
    <property type="match status" value="1"/>
</dbReference>
<feature type="transmembrane region" description="Helical" evidence="11">
    <location>
        <begin position="321"/>
        <end position="338"/>
    </location>
</feature>
<comment type="similarity">
    <text evidence="2">Belongs to the ferric reductase (FRE) family.</text>
</comment>
<proteinExistence type="inferred from homology"/>
<accession>A0ABQ0G132</accession>
<feature type="region of interest" description="Disordered" evidence="10">
    <location>
        <begin position="96"/>
        <end position="130"/>
    </location>
</feature>
<evidence type="ECO:0000259" key="12">
    <source>
        <dbReference type="PROSITE" id="PS51384"/>
    </source>
</evidence>
<keyword evidence="5" id="KW-0249">Electron transport</keyword>
<feature type="compositionally biased region" description="Low complexity" evidence="10">
    <location>
        <begin position="96"/>
        <end position="111"/>
    </location>
</feature>
<keyword evidence="14" id="KW-1185">Reference proteome</keyword>
<evidence type="ECO:0000256" key="5">
    <source>
        <dbReference type="ARBA" id="ARBA00022982"/>
    </source>
</evidence>
<dbReference type="Pfam" id="PF08030">
    <property type="entry name" value="NAD_binding_6"/>
    <property type="match status" value="1"/>
</dbReference>
<dbReference type="GeneID" id="98172422"/>
<dbReference type="PANTHER" id="PTHR32361:SF3">
    <property type="entry name" value="REDUCTASE, PUTATIVE (AFU_ORTHOLOGUE AFUA_6G13750)-RELATED"/>
    <property type="match status" value="1"/>
</dbReference>
<dbReference type="InterPro" id="IPR013121">
    <property type="entry name" value="Fe_red_NAD-bd_6"/>
</dbReference>
<sequence length="675" mass="74490">MALTPRHIQNFSEAAALEPHWGYADRAVPCTNDPGSCAYLDVVYAAHDRGMVYTGIFWLTILGIVLVWALGRRIFPPRDDTTAPVQLTTTTISPSAAASTALQQQQQQQQQLRNEPESHQPPPRSTSSRAWHALSSASRRHLLPSARRLRSVFGHTTRLQVLVLAVLAGYLAVWSFVGIAYATWVTPVKGEAAGVVNTRTSLGPWADRVGVLAYALTPLSVVLASRESVLGLLTGAPYTSFLFLHRWTGHLILAQSLLHTLGWVLIEGWLYRPQPAVWHMWIAEEYAVWGFVALALLVLLWICSLQVVVRRVTGYEFFRKAHYVLAMVYIGALIGHWQQLQCFLVPGLVLWGADRGARLVRTGLLHYGYLTETGRWGFRAIDARAKLWRDEGLGDVVRLDFDHVQSPWKIGQHFFLCFTEGSIWQCHPFTPLSLPVADAAGRVRHSYIFRAKKGETRKIAAVVAKKVAAQASDGAAAPATPVILQGPYGANIVEGLTRDVNVLCVAGGTGITYVLPVLLRLVRGRANPDRKVELVWAVKKKQDLEWVEPEMEELRRLGAAHKLKIQTFVTAEPLSLPSKGEKGADEKRATESSEDDVESHSSMSSGHDQRPAVSEVVNEFIGGVAQGPTHVFGSGPPGMITDLRAAVAKCNSGTKVWRGEERFDVGLVCDDRLEW</sequence>
<evidence type="ECO:0000256" key="7">
    <source>
        <dbReference type="ARBA" id="ARBA00023002"/>
    </source>
</evidence>
<dbReference type="SUPFAM" id="SSF52343">
    <property type="entry name" value="Ferredoxin reductase-like, C-terminal NADP-linked domain"/>
    <property type="match status" value="1"/>
</dbReference>
<evidence type="ECO:0000256" key="11">
    <source>
        <dbReference type="SAM" id="Phobius"/>
    </source>
</evidence>
<organism evidence="13 14">
    <name type="scientific">Madurella fahalii</name>
    <dbReference type="NCBI Taxonomy" id="1157608"/>
    <lineage>
        <taxon>Eukaryota</taxon>
        <taxon>Fungi</taxon>
        <taxon>Dikarya</taxon>
        <taxon>Ascomycota</taxon>
        <taxon>Pezizomycotina</taxon>
        <taxon>Sordariomycetes</taxon>
        <taxon>Sordariomycetidae</taxon>
        <taxon>Sordariales</taxon>
        <taxon>Sordariales incertae sedis</taxon>
        <taxon>Madurella</taxon>
    </lineage>
</organism>
<dbReference type="Pfam" id="PF08022">
    <property type="entry name" value="FAD_binding_8"/>
    <property type="match status" value="1"/>
</dbReference>
<keyword evidence="6 11" id="KW-1133">Transmembrane helix</keyword>
<feature type="domain" description="FAD-binding FR-type" evidence="12">
    <location>
        <begin position="373"/>
        <end position="494"/>
    </location>
</feature>
<feature type="transmembrane region" description="Helical" evidence="11">
    <location>
        <begin position="247"/>
        <end position="266"/>
    </location>
</feature>
<evidence type="ECO:0000256" key="3">
    <source>
        <dbReference type="ARBA" id="ARBA00022448"/>
    </source>
</evidence>
<keyword evidence="7" id="KW-0560">Oxidoreductase</keyword>
<keyword evidence="3" id="KW-0813">Transport</keyword>
<evidence type="ECO:0000256" key="8">
    <source>
        <dbReference type="ARBA" id="ARBA00023065"/>
    </source>
</evidence>
<comment type="caution">
    <text evidence="13">The sequence shown here is derived from an EMBL/GenBank/DDBJ whole genome shotgun (WGS) entry which is preliminary data.</text>
</comment>
<evidence type="ECO:0000256" key="2">
    <source>
        <dbReference type="ARBA" id="ARBA00006278"/>
    </source>
</evidence>
<dbReference type="SFLD" id="SFLDS00052">
    <property type="entry name" value="Ferric_Reductase_Domain"/>
    <property type="match status" value="1"/>
</dbReference>
<dbReference type="SFLD" id="SFLDG01168">
    <property type="entry name" value="Ferric_reductase_subgroup_(FRE"/>
    <property type="match status" value="1"/>
</dbReference>
<protein>
    <recommendedName>
        <fullName evidence="12">FAD-binding FR-type domain-containing protein</fullName>
    </recommendedName>
</protein>
<evidence type="ECO:0000313" key="13">
    <source>
        <dbReference type="EMBL" id="GAB1311467.1"/>
    </source>
</evidence>
<feature type="region of interest" description="Disordered" evidence="10">
    <location>
        <begin position="575"/>
        <end position="612"/>
    </location>
</feature>
<name>A0ABQ0G132_9PEZI</name>
<dbReference type="RefSeq" id="XP_070913200.1">
    <property type="nucleotide sequence ID" value="XM_071057099.1"/>
</dbReference>
<dbReference type="InterPro" id="IPR013112">
    <property type="entry name" value="FAD-bd_8"/>
</dbReference>
<gene>
    <name evidence="13" type="ORF">MFIFM68171_01677</name>
</gene>
<feature type="transmembrane region" description="Helical" evidence="11">
    <location>
        <begin position="211"/>
        <end position="235"/>
    </location>
</feature>
<dbReference type="PANTHER" id="PTHR32361">
    <property type="entry name" value="FERRIC/CUPRIC REDUCTASE TRANSMEMBRANE COMPONENT"/>
    <property type="match status" value="1"/>
</dbReference>
<dbReference type="EMBL" id="BAAFSV010000001">
    <property type="protein sequence ID" value="GAB1311467.1"/>
    <property type="molecule type" value="Genomic_DNA"/>
</dbReference>
<evidence type="ECO:0000313" key="14">
    <source>
        <dbReference type="Proteomes" id="UP001628179"/>
    </source>
</evidence>
<evidence type="ECO:0000256" key="10">
    <source>
        <dbReference type="SAM" id="MobiDB-lite"/>
    </source>
</evidence>
<dbReference type="Gene3D" id="3.40.50.80">
    <property type="entry name" value="Nucleotide-binding domain of ferredoxin-NADP reductase (FNR) module"/>
    <property type="match status" value="1"/>
</dbReference>
<keyword evidence="9 11" id="KW-0472">Membrane</keyword>
<keyword evidence="4 11" id="KW-0812">Transmembrane</keyword>